<gene>
    <name evidence="3" type="ORF">COV91_01785</name>
</gene>
<dbReference type="EMBL" id="PCVG01000020">
    <property type="protein sequence ID" value="PIQ68884.1"/>
    <property type="molecule type" value="Genomic_DNA"/>
</dbReference>
<feature type="transmembrane region" description="Helical" evidence="1">
    <location>
        <begin position="146"/>
        <end position="165"/>
    </location>
</feature>
<evidence type="ECO:0000313" key="3">
    <source>
        <dbReference type="EMBL" id="PIQ68884.1"/>
    </source>
</evidence>
<organism evidence="3 4">
    <name type="scientific">Candidatus Taylorbacteria bacterium CG11_big_fil_rev_8_21_14_0_20_46_11</name>
    <dbReference type="NCBI Taxonomy" id="1975025"/>
    <lineage>
        <taxon>Bacteria</taxon>
        <taxon>Candidatus Tayloriibacteriota</taxon>
    </lineage>
</organism>
<evidence type="ECO:0000256" key="1">
    <source>
        <dbReference type="SAM" id="Phobius"/>
    </source>
</evidence>
<comment type="caution">
    <text evidence="3">The sequence shown here is derived from an EMBL/GenBank/DDBJ whole genome shotgun (WGS) entry which is preliminary data.</text>
</comment>
<keyword evidence="1" id="KW-0472">Membrane</keyword>
<protein>
    <recommendedName>
        <fullName evidence="2">DUF7507 domain-containing protein</fullName>
    </recommendedName>
</protein>
<keyword evidence="1" id="KW-1133">Transmembrane helix</keyword>
<accession>A0A2H0KER4</accession>
<proteinExistence type="predicted"/>
<dbReference type="InterPro" id="IPR055354">
    <property type="entry name" value="DUF7507"/>
</dbReference>
<evidence type="ECO:0000259" key="2">
    <source>
        <dbReference type="Pfam" id="PF24346"/>
    </source>
</evidence>
<sequence>MANATVVVGLPLVPPLIHVTKVPNPLVLSSGGGIVTYTNKVTNPGTVALSNVQLTDDKCGPVKYISGDANNNSRLDTTETWTYTCQTNLSKTTVNTVTAKGVANGLSATDFAIVTVVVASSGATVPEAEVAVKLPNTGIGPDEKSIPWNIIVPTGIFVILTLFYFSRRKQTI</sequence>
<dbReference type="Proteomes" id="UP000229342">
    <property type="component" value="Unassembled WGS sequence"/>
</dbReference>
<dbReference type="AlphaFoldDB" id="A0A2H0KER4"/>
<feature type="domain" description="DUF7507" evidence="2">
    <location>
        <begin position="15"/>
        <end position="99"/>
    </location>
</feature>
<name>A0A2H0KER4_9BACT</name>
<reference evidence="3 4" key="1">
    <citation type="submission" date="2017-09" db="EMBL/GenBank/DDBJ databases">
        <title>Depth-based differentiation of microbial function through sediment-hosted aquifers and enrichment of novel symbionts in the deep terrestrial subsurface.</title>
        <authorList>
            <person name="Probst A.J."/>
            <person name="Ladd B."/>
            <person name="Jarett J.K."/>
            <person name="Geller-Mcgrath D.E."/>
            <person name="Sieber C.M."/>
            <person name="Emerson J.B."/>
            <person name="Anantharaman K."/>
            <person name="Thomas B.C."/>
            <person name="Malmstrom R."/>
            <person name="Stieglmeier M."/>
            <person name="Klingl A."/>
            <person name="Woyke T."/>
            <person name="Ryan C.M."/>
            <person name="Banfield J.F."/>
        </authorList>
    </citation>
    <scope>NUCLEOTIDE SEQUENCE [LARGE SCALE GENOMIC DNA]</scope>
    <source>
        <strain evidence="3">CG11_big_fil_rev_8_21_14_0_20_46_11</strain>
    </source>
</reference>
<dbReference type="Pfam" id="PF24346">
    <property type="entry name" value="DUF7507"/>
    <property type="match status" value="1"/>
</dbReference>
<keyword evidence="1" id="KW-0812">Transmembrane</keyword>
<evidence type="ECO:0000313" key="4">
    <source>
        <dbReference type="Proteomes" id="UP000229342"/>
    </source>
</evidence>